<evidence type="ECO:0000313" key="4">
    <source>
        <dbReference type="Proteomes" id="UP000249354"/>
    </source>
</evidence>
<dbReference type="InterPro" id="IPR000782">
    <property type="entry name" value="FAS1_domain"/>
</dbReference>
<dbReference type="Gene3D" id="2.30.180.10">
    <property type="entry name" value="FAS1 domain"/>
    <property type="match status" value="1"/>
</dbReference>
<gene>
    <name evidence="3" type="ORF">DCF25_02045</name>
</gene>
<dbReference type="EMBL" id="QBMC01000007">
    <property type="protein sequence ID" value="PZO22718.1"/>
    <property type="molecule type" value="Genomic_DNA"/>
</dbReference>
<dbReference type="InterPro" id="IPR036378">
    <property type="entry name" value="FAS1_dom_sf"/>
</dbReference>
<dbReference type="GO" id="GO:0005615">
    <property type="term" value="C:extracellular space"/>
    <property type="evidence" value="ECO:0007669"/>
    <property type="project" value="TreeGrafter"/>
</dbReference>
<dbReference type="InterPro" id="IPR050904">
    <property type="entry name" value="Adhesion/Biosynth-related"/>
</dbReference>
<name>A0A2W4WTK5_9CYAN</name>
<protein>
    <submittedName>
        <fullName evidence="3">Fasciclin</fullName>
    </submittedName>
</protein>
<reference evidence="3 4" key="2">
    <citation type="submission" date="2018-06" db="EMBL/GenBank/DDBJ databases">
        <title>Metagenomic assembly of (sub)arctic Cyanobacteria and their associated microbiome from non-axenic cultures.</title>
        <authorList>
            <person name="Baurain D."/>
        </authorList>
    </citation>
    <scope>NUCLEOTIDE SEQUENCE [LARGE SCALE GENOMIC DNA]</scope>
    <source>
        <strain evidence="3">ULC129bin1</strain>
    </source>
</reference>
<feature type="domain" description="FAS1" evidence="2">
    <location>
        <begin position="61"/>
        <end position="192"/>
    </location>
</feature>
<evidence type="ECO:0000256" key="1">
    <source>
        <dbReference type="SAM" id="SignalP"/>
    </source>
</evidence>
<proteinExistence type="predicted"/>
<feature type="signal peptide" evidence="1">
    <location>
        <begin position="1"/>
        <end position="28"/>
    </location>
</feature>
<dbReference type="Pfam" id="PF02469">
    <property type="entry name" value="Fasciclin"/>
    <property type="match status" value="1"/>
</dbReference>
<reference evidence="4" key="1">
    <citation type="submission" date="2018-04" db="EMBL/GenBank/DDBJ databases">
        <authorList>
            <person name="Cornet L."/>
        </authorList>
    </citation>
    <scope>NUCLEOTIDE SEQUENCE [LARGE SCALE GENOMIC DNA]</scope>
</reference>
<accession>A0A2W4WTK5</accession>
<feature type="chain" id="PRO_5016125215" evidence="1">
    <location>
        <begin position="29"/>
        <end position="202"/>
    </location>
</feature>
<dbReference type="PANTHER" id="PTHR10900">
    <property type="entry name" value="PERIOSTIN-RELATED"/>
    <property type="match status" value="1"/>
</dbReference>
<dbReference type="Proteomes" id="UP000249354">
    <property type="component" value="Unassembled WGS sequence"/>
</dbReference>
<dbReference type="PROSITE" id="PS51257">
    <property type="entry name" value="PROKAR_LIPOPROTEIN"/>
    <property type="match status" value="1"/>
</dbReference>
<dbReference type="PANTHER" id="PTHR10900:SF77">
    <property type="entry name" value="FI19380P1"/>
    <property type="match status" value="1"/>
</dbReference>
<comment type="caution">
    <text evidence="3">The sequence shown here is derived from an EMBL/GenBank/DDBJ whole genome shotgun (WGS) entry which is preliminary data.</text>
</comment>
<dbReference type="SUPFAM" id="SSF82153">
    <property type="entry name" value="FAS1 domain"/>
    <property type="match status" value="1"/>
</dbReference>
<sequence length="202" mass="20571">MRFSLSNKPFRKLAGLCAALLILPVAVACDNQPTDTVVDTTVDPTEAVTPDVATDPAAAEGDTIVDVATANGSFNTLVAALQAADLAETLSGPGPYTVFAPTDEAFAALPEGVLDKLLLPENKEVLTQILTYHVVDGAVTAADLETGMVPTLEGNDVDVVVDAGAVTVNGATVVQPDVTASNGVIHVIDTVLIPEGVDPAAL</sequence>
<keyword evidence="1" id="KW-0732">Signal</keyword>
<dbReference type="AlphaFoldDB" id="A0A2W4WTK5"/>
<dbReference type="SMART" id="SM00554">
    <property type="entry name" value="FAS1"/>
    <property type="match status" value="1"/>
</dbReference>
<organism evidence="3 4">
    <name type="scientific">Leptolyngbya foveolarum</name>
    <dbReference type="NCBI Taxonomy" id="47253"/>
    <lineage>
        <taxon>Bacteria</taxon>
        <taxon>Bacillati</taxon>
        <taxon>Cyanobacteriota</taxon>
        <taxon>Cyanophyceae</taxon>
        <taxon>Leptolyngbyales</taxon>
        <taxon>Leptolyngbyaceae</taxon>
        <taxon>Leptolyngbya group</taxon>
        <taxon>Leptolyngbya</taxon>
    </lineage>
</organism>
<dbReference type="FunFam" id="2.30.180.10:FF:000019">
    <property type="entry name" value="Cell surface lipoprotein"/>
    <property type="match status" value="1"/>
</dbReference>
<dbReference type="PROSITE" id="PS50213">
    <property type="entry name" value="FAS1"/>
    <property type="match status" value="1"/>
</dbReference>
<evidence type="ECO:0000259" key="2">
    <source>
        <dbReference type="PROSITE" id="PS50213"/>
    </source>
</evidence>
<evidence type="ECO:0000313" key="3">
    <source>
        <dbReference type="EMBL" id="PZO22718.1"/>
    </source>
</evidence>